<gene>
    <name evidence="9" type="ORF">GCM10022211_16400</name>
</gene>
<protein>
    <recommendedName>
        <fullName evidence="4">GDP-mannose pyrophosphatase</fullName>
    </recommendedName>
    <alternativeName>
        <fullName evidence="6">GDP-mannose hydrolase</fullName>
    </alternativeName>
    <alternativeName>
        <fullName evidence="7">GDPMK</fullName>
    </alternativeName>
</protein>
<evidence type="ECO:0000256" key="6">
    <source>
        <dbReference type="ARBA" id="ARBA00032162"/>
    </source>
</evidence>
<accession>A0ABP7S0P0</accession>
<keyword evidence="10" id="KW-1185">Reference proteome</keyword>
<comment type="catalytic activity">
    <reaction evidence="1">
        <text>GDP-alpha-D-mannose + H2O = alpha-D-mannose 1-phosphate + GMP + 2 H(+)</text>
        <dbReference type="Rhea" id="RHEA:27978"/>
        <dbReference type="ChEBI" id="CHEBI:15377"/>
        <dbReference type="ChEBI" id="CHEBI:15378"/>
        <dbReference type="ChEBI" id="CHEBI:57527"/>
        <dbReference type="ChEBI" id="CHEBI:58115"/>
        <dbReference type="ChEBI" id="CHEBI:58409"/>
    </reaction>
</comment>
<dbReference type="EMBL" id="BAAAZD010000002">
    <property type="protein sequence ID" value="GAA4004972.1"/>
    <property type="molecule type" value="Genomic_DNA"/>
</dbReference>
<feature type="domain" description="Nudix hydrolase" evidence="8">
    <location>
        <begin position="35"/>
        <end position="168"/>
    </location>
</feature>
<evidence type="ECO:0000256" key="1">
    <source>
        <dbReference type="ARBA" id="ARBA00000847"/>
    </source>
</evidence>
<comment type="cofactor">
    <cofactor evidence="2">
        <name>Mg(2+)</name>
        <dbReference type="ChEBI" id="CHEBI:18420"/>
    </cofactor>
</comment>
<dbReference type="PROSITE" id="PS51462">
    <property type="entry name" value="NUDIX"/>
    <property type="match status" value="1"/>
</dbReference>
<evidence type="ECO:0000259" key="8">
    <source>
        <dbReference type="PROSITE" id="PS51462"/>
    </source>
</evidence>
<dbReference type="InterPro" id="IPR015797">
    <property type="entry name" value="NUDIX_hydrolase-like_dom_sf"/>
</dbReference>
<dbReference type="Proteomes" id="UP001501310">
    <property type="component" value="Unassembled WGS sequence"/>
</dbReference>
<evidence type="ECO:0000256" key="7">
    <source>
        <dbReference type="ARBA" id="ARBA00032272"/>
    </source>
</evidence>
<dbReference type="RefSeq" id="WP_344709765.1">
    <property type="nucleotide sequence ID" value="NZ_BAAAZD010000002.1"/>
</dbReference>
<sequence length="178" mass="18988">MSRDPDLDLPPETMWAGRFVTAQRKGKWEYAGRVGGIRAVVILAEHEGKWILVEQPRAALGGPCLELPAGLVGDHGDGATIENTAVKELEEETGFTAGSIRRLGEFHASPGMLSESFTLVRAEDVRRVGEGGGVPGEEDITVHLVPKADLAAFVAERRAAGVAVDVKLLLPLAQFLLA</sequence>
<dbReference type="CDD" id="cd03424">
    <property type="entry name" value="NUDIX_ADPRase_Nudt5_UGPPase_Nudt14"/>
    <property type="match status" value="1"/>
</dbReference>
<dbReference type="Gene3D" id="3.90.79.10">
    <property type="entry name" value="Nucleoside Triphosphate Pyrophosphohydrolase"/>
    <property type="match status" value="1"/>
</dbReference>
<evidence type="ECO:0000256" key="5">
    <source>
        <dbReference type="ARBA" id="ARBA00022801"/>
    </source>
</evidence>
<proteinExistence type="inferred from homology"/>
<evidence type="ECO:0000313" key="9">
    <source>
        <dbReference type="EMBL" id="GAA4004972.1"/>
    </source>
</evidence>
<evidence type="ECO:0000256" key="4">
    <source>
        <dbReference type="ARBA" id="ARBA00016377"/>
    </source>
</evidence>
<organism evidence="9 10">
    <name type="scientific">Sphingomonas humi</name>
    <dbReference type="NCBI Taxonomy" id="335630"/>
    <lineage>
        <taxon>Bacteria</taxon>
        <taxon>Pseudomonadati</taxon>
        <taxon>Pseudomonadota</taxon>
        <taxon>Alphaproteobacteria</taxon>
        <taxon>Sphingomonadales</taxon>
        <taxon>Sphingomonadaceae</taxon>
        <taxon>Sphingomonas</taxon>
    </lineage>
</organism>
<dbReference type="PANTHER" id="PTHR11839">
    <property type="entry name" value="UDP/ADP-SUGAR PYROPHOSPHATASE"/>
    <property type="match status" value="1"/>
</dbReference>
<dbReference type="GO" id="GO:0016787">
    <property type="term" value="F:hydrolase activity"/>
    <property type="evidence" value="ECO:0007669"/>
    <property type="project" value="UniProtKB-KW"/>
</dbReference>
<dbReference type="SUPFAM" id="SSF55811">
    <property type="entry name" value="Nudix"/>
    <property type="match status" value="1"/>
</dbReference>
<dbReference type="InterPro" id="IPR000086">
    <property type="entry name" value="NUDIX_hydrolase_dom"/>
</dbReference>
<dbReference type="PANTHER" id="PTHR11839:SF18">
    <property type="entry name" value="NUDIX HYDROLASE DOMAIN-CONTAINING PROTEIN"/>
    <property type="match status" value="1"/>
</dbReference>
<comment type="caution">
    <text evidence="9">The sequence shown here is derived from an EMBL/GenBank/DDBJ whole genome shotgun (WGS) entry which is preliminary data.</text>
</comment>
<dbReference type="Pfam" id="PF00293">
    <property type="entry name" value="NUDIX"/>
    <property type="match status" value="1"/>
</dbReference>
<evidence type="ECO:0000313" key="10">
    <source>
        <dbReference type="Proteomes" id="UP001501310"/>
    </source>
</evidence>
<evidence type="ECO:0000256" key="3">
    <source>
        <dbReference type="ARBA" id="ARBA00007275"/>
    </source>
</evidence>
<comment type="similarity">
    <text evidence="3">Belongs to the Nudix hydrolase family. NudK subfamily.</text>
</comment>
<name>A0ABP7S0P0_9SPHN</name>
<keyword evidence="5 9" id="KW-0378">Hydrolase</keyword>
<evidence type="ECO:0000256" key="2">
    <source>
        <dbReference type="ARBA" id="ARBA00001946"/>
    </source>
</evidence>
<reference evidence="10" key="1">
    <citation type="journal article" date="2019" name="Int. J. Syst. Evol. Microbiol.">
        <title>The Global Catalogue of Microorganisms (GCM) 10K type strain sequencing project: providing services to taxonomists for standard genome sequencing and annotation.</title>
        <authorList>
            <consortium name="The Broad Institute Genomics Platform"/>
            <consortium name="The Broad Institute Genome Sequencing Center for Infectious Disease"/>
            <person name="Wu L."/>
            <person name="Ma J."/>
        </authorList>
    </citation>
    <scope>NUCLEOTIDE SEQUENCE [LARGE SCALE GENOMIC DNA]</scope>
    <source>
        <strain evidence="10">JCM 16603</strain>
    </source>
</reference>